<protein>
    <submittedName>
        <fullName evidence="2">M50 family peptidase</fullName>
    </submittedName>
</protein>
<dbReference type="Proteomes" id="UP000276128">
    <property type="component" value="Unassembled WGS sequence"/>
</dbReference>
<organism evidence="2 3">
    <name type="scientific">Paenibacillus whitsoniae</name>
    <dbReference type="NCBI Taxonomy" id="2496558"/>
    <lineage>
        <taxon>Bacteria</taxon>
        <taxon>Bacillati</taxon>
        <taxon>Bacillota</taxon>
        <taxon>Bacilli</taxon>
        <taxon>Bacillales</taxon>
        <taxon>Paenibacillaceae</taxon>
        <taxon>Paenibacillus</taxon>
    </lineage>
</organism>
<proteinExistence type="predicted"/>
<evidence type="ECO:0000313" key="3">
    <source>
        <dbReference type="Proteomes" id="UP000276128"/>
    </source>
</evidence>
<feature type="transmembrane region" description="Helical" evidence="1">
    <location>
        <begin position="131"/>
        <end position="154"/>
    </location>
</feature>
<dbReference type="EMBL" id="RXHU01000027">
    <property type="protein sequence ID" value="RTE09659.1"/>
    <property type="molecule type" value="Genomic_DNA"/>
</dbReference>
<reference evidence="2 3" key="1">
    <citation type="submission" date="2018-12" db="EMBL/GenBank/DDBJ databases">
        <title>Bacillus ochoae sp. nov., Paenibacillus whitsoniae sp. nov., Paenibacillus spiritus sp. nov. Isolated from the Mars Exploration Rover during spacecraft assembly.</title>
        <authorList>
            <person name="Seuylemezian A."/>
            <person name="Vaishampayan P."/>
        </authorList>
    </citation>
    <scope>NUCLEOTIDE SEQUENCE [LARGE SCALE GENOMIC DNA]</scope>
    <source>
        <strain evidence="2 3">MER 54</strain>
    </source>
</reference>
<dbReference type="AlphaFoldDB" id="A0A3S0APX7"/>
<sequence length="213" mass="24300">MLLYFHLETLLPRLCAFLVAMALHDAAHLGAAWLLGNRAFKRGMAAAINPLGRLDTLGLAMTLFGPYGWSKPLPIEASQFLRWPRLANTLVYAAGPLMNVFLGIVFWWLNFTLPETFGARMETLDVEMWRVYLQYAVIVNVMLGLIHFLPLYPLDGWAIWKGFLSPGKQRKLAQYERHALVLVLFLMITPVGQWLLSHGYPYVAQVIMYLYSL</sequence>
<dbReference type="CDD" id="cd05709">
    <property type="entry name" value="S2P-M50"/>
    <property type="match status" value="1"/>
</dbReference>
<keyword evidence="1" id="KW-1133">Transmembrane helix</keyword>
<dbReference type="RefSeq" id="WP_206438398.1">
    <property type="nucleotide sequence ID" value="NZ_RXHU01000027.1"/>
</dbReference>
<name>A0A3S0APX7_9BACL</name>
<accession>A0A3S0APX7</accession>
<comment type="caution">
    <text evidence="2">The sequence shown here is derived from an EMBL/GenBank/DDBJ whole genome shotgun (WGS) entry which is preliminary data.</text>
</comment>
<feature type="transmembrane region" description="Helical" evidence="1">
    <location>
        <begin position="175"/>
        <end position="196"/>
    </location>
</feature>
<keyword evidence="1" id="KW-0472">Membrane</keyword>
<evidence type="ECO:0000313" key="2">
    <source>
        <dbReference type="EMBL" id="RTE09659.1"/>
    </source>
</evidence>
<dbReference type="PANTHER" id="PTHR35864:SF1">
    <property type="entry name" value="ZINC METALLOPROTEASE YWHC-RELATED"/>
    <property type="match status" value="1"/>
</dbReference>
<feature type="transmembrane region" description="Helical" evidence="1">
    <location>
        <begin position="90"/>
        <end position="111"/>
    </location>
</feature>
<feature type="transmembrane region" description="Helical" evidence="1">
    <location>
        <begin position="16"/>
        <end position="35"/>
    </location>
</feature>
<evidence type="ECO:0000256" key="1">
    <source>
        <dbReference type="SAM" id="Phobius"/>
    </source>
</evidence>
<keyword evidence="1" id="KW-0812">Transmembrane</keyword>
<gene>
    <name evidence="2" type="ORF">EJQ19_10415</name>
</gene>
<dbReference type="PANTHER" id="PTHR35864">
    <property type="entry name" value="ZINC METALLOPROTEASE MJ0611-RELATED"/>
    <property type="match status" value="1"/>
</dbReference>
<dbReference type="InterPro" id="IPR052348">
    <property type="entry name" value="Metallopeptidase_M50B"/>
</dbReference>
<keyword evidence="3" id="KW-1185">Reference proteome</keyword>